<dbReference type="RefSeq" id="WP_190401774.1">
    <property type="nucleotide sequence ID" value="NZ_JACJQB010000002.1"/>
</dbReference>
<evidence type="ECO:0000313" key="4">
    <source>
        <dbReference type="Proteomes" id="UP000642094"/>
    </source>
</evidence>
<comment type="caution">
    <text evidence="3">The sequence shown here is derived from an EMBL/GenBank/DDBJ whole genome shotgun (WGS) entry which is preliminary data.</text>
</comment>
<gene>
    <name evidence="3" type="ORF">H6F41_01825</name>
</gene>
<keyword evidence="2" id="KW-0472">Membrane</keyword>
<dbReference type="Pfam" id="PF11688">
    <property type="entry name" value="DUF3285"/>
    <property type="match status" value="1"/>
</dbReference>
<evidence type="ECO:0000256" key="1">
    <source>
        <dbReference type="SAM" id="MobiDB-lite"/>
    </source>
</evidence>
<feature type="region of interest" description="Disordered" evidence="1">
    <location>
        <begin position="1"/>
        <end position="29"/>
    </location>
</feature>
<dbReference type="InterPro" id="IPR021702">
    <property type="entry name" value="DUF3285"/>
</dbReference>
<keyword evidence="4" id="KW-1185">Reference proteome</keyword>
<sequence>MNTNSNNQPSSTTQGDLDKATRSSQDGLQGKEDASFVKLAMRNMVKKGGTSLFHFFLTIVGVFGALLGLAIVFH</sequence>
<reference evidence="3 4" key="1">
    <citation type="journal article" date="2020" name="ISME J.">
        <title>Comparative genomics reveals insights into cyanobacterial evolution and habitat adaptation.</title>
        <authorList>
            <person name="Chen M.Y."/>
            <person name="Teng W.K."/>
            <person name="Zhao L."/>
            <person name="Hu C.X."/>
            <person name="Zhou Y.K."/>
            <person name="Han B.P."/>
            <person name="Song L.R."/>
            <person name="Shu W.S."/>
        </authorList>
    </citation>
    <scope>NUCLEOTIDE SEQUENCE [LARGE SCALE GENOMIC DNA]</scope>
    <source>
        <strain evidence="3 4">FACHB-723</strain>
    </source>
</reference>
<accession>A0ABR7ZT50</accession>
<protein>
    <submittedName>
        <fullName evidence="3">DUF3285 domain-containing protein</fullName>
    </submittedName>
</protein>
<dbReference type="Proteomes" id="UP000642094">
    <property type="component" value="Unassembled WGS sequence"/>
</dbReference>
<proteinExistence type="predicted"/>
<name>A0ABR7ZT50_9CYAN</name>
<dbReference type="EMBL" id="JACJQB010000002">
    <property type="protein sequence ID" value="MBD2186880.1"/>
    <property type="molecule type" value="Genomic_DNA"/>
</dbReference>
<feature type="transmembrane region" description="Helical" evidence="2">
    <location>
        <begin position="52"/>
        <end position="73"/>
    </location>
</feature>
<evidence type="ECO:0000313" key="3">
    <source>
        <dbReference type="EMBL" id="MBD2186880.1"/>
    </source>
</evidence>
<keyword evidence="2" id="KW-1133">Transmembrane helix</keyword>
<evidence type="ECO:0000256" key="2">
    <source>
        <dbReference type="SAM" id="Phobius"/>
    </source>
</evidence>
<organism evidence="3 4">
    <name type="scientific">Pseudanabaena mucicola FACHB-723</name>
    <dbReference type="NCBI Taxonomy" id="2692860"/>
    <lineage>
        <taxon>Bacteria</taxon>
        <taxon>Bacillati</taxon>
        <taxon>Cyanobacteriota</taxon>
        <taxon>Cyanophyceae</taxon>
        <taxon>Pseudanabaenales</taxon>
        <taxon>Pseudanabaenaceae</taxon>
        <taxon>Pseudanabaena</taxon>
    </lineage>
</organism>
<keyword evidence="2" id="KW-0812">Transmembrane</keyword>
<feature type="compositionally biased region" description="Low complexity" evidence="1">
    <location>
        <begin position="1"/>
        <end position="14"/>
    </location>
</feature>